<feature type="region of interest" description="Disordered" evidence="1">
    <location>
        <begin position="1"/>
        <end position="27"/>
    </location>
</feature>
<keyword evidence="3" id="KW-1185">Reference proteome</keyword>
<protein>
    <submittedName>
        <fullName evidence="2">[NiFe] hydrogenase assembly HybE family chaperone</fullName>
    </submittedName>
</protein>
<dbReference type="Proteomes" id="UP001265550">
    <property type="component" value="Unassembled WGS sequence"/>
</dbReference>
<evidence type="ECO:0000313" key="2">
    <source>
        <dbReference type="EMBL" id="MDR7096592.1"/>
    </source>
</evidence>
<proteinExistence type="predicted"/>
<dbReference type="NCBIfam" id="TIGR03993">
    <property type="entry name" value="hydrog_HybE"/>
    <property type="match status" value="1"/>
</dbReference>
<gene>
    <name evidence="2" type="ORF">J2X09_004349</name>
</gene>
<dbReference type="Gene3D" id="3.30.1460.40">
    <property type="entry name" value="[NiFe]-hydrogenase assembly chaperone, HybE"/>
    <property type="match status" value="1"/>
</dbReference>
<name>A0ABU1VGL7_9BURK</name>
<organism evidence="2 3">
    <name type="scientific">Hydrogenophaga laconesensis</name>
    <dbReference type="NCBI Taxonomy" id="1805971"/>
    <lineage>
        <taxon>Bacteria</taxon>
        <taxon>Pseudomonadati</taxon>
        <taxon>Pseudomonadota</taxon>
        <taxon>Betaproteobacteria</taxon>
        <taxon>Burkholderiales</taxon>
        <taxon>Comamonadaceae</taxon>
        <taxon>Hydrogenophaga</taxon>
    </lineage>
</organism>
<evidence type="ECO:0000313" key="3">
    <source>
        <dbReference type="Proteomes" id="UP001265550"/>
    </source>
</evidence>
<dbReference type="Pfam" id="PF11939">
    <property type="entry name" value="NiFe-hyd_HybE"/>
    <property type="match status" value="1"/>
</dbReference>
<sequence length="189" mass="20537">MTQEHPLRRFASSPLQGGHASGPAQPVPRHVLEERVLALENFYRLVQVERMQGIPLLNAALQVEAVGFEWSAADAEEPVAEGVLITPWFMSLVRLPAQPLPHGHRVGRSTVHAFGSERFDFIGAHDPAVGFHETCALFSPMGEFTTQALARETAREALALTRPAPVAAPAPAVREPVPARRAFFLGGRA</sequence>
<evidence type="ECO:0000256" key="1">
    <source>
        <dbReference type="SAM" id="MobiDB-lite"/>
    </source>
</evidence>
<comment type="caution">
    <text evidence="2">The sequence shown here is derived from an EMBL/GenBank/DDBJ whole genome shotgun (WGS) entry which is preliminary data.</text>
</comment>
<accession>A0ABU1VGL7</accession>
<dbReference type="EMBL" id="JAVDWE010000015">
    <property type="protein sequence ID" value="MDR7096592.1"/>
    <property type="molecule type" value="Genomic_DNA"/>
</dbReference>
<reference evidence="2 3" key="1">
    <citation type="submission" date="2023-07" db="EMBL/GenBank/DDBJ databases">
        <title>Sorghum-associated microbial communities from plants grown in Nebraska, USA.</title>
        <authorList>
            <person name="Schachtman D."/>
        </authorList>
    </citation>
    <scope>NUCLEOTIDE SEQUENCE [LARGE SCALE GENOMIC DNA]</scope>
    <source>
        <strain evidence="2 3">BE240</strain>
    </source>
</reference>
<dbReference type="InterPro" id="IPR038530">
    <property type="entry name" value="NiFe-hyd_HybE_sf"/>
</dbReference>
<dbReference type="RefSeq" id="WP_204735555.1">
    <property type="nucleotide sequence ID" value="NZ_JAVDWE010000015.1"/>
</dbReference>
<dbReference type="InterPro" id="IPR023994">
    <property type="entry name" value="NiFe-hyd_HybE"/>
</dbReference>